<dbReference type="GO" id="GO:0042602">
    <property type="term" value="F:riboflavin reductase (NADPH) activity"/>
    <property type="evidence" value="ECO:0007669"/>
    <property type="project" value="TreeGrafter"/>
</dbReference>
<dbReference type="InterPro" id="IPR051606">
    <property type="entry name" value="Polyketide_Oxido-like"/>
</dbReference>
<dbReference type="InterPro" id="IPR036291">
    <property type="entry name" value="NAD(P)-bd_dom_sf"/>
</dbReference>
<protein>
    <submittedName>
        <fullName evidence="2">NmrA family transcriptional regulator</fullName>
    </submittedName>
</protein>
<dbReference type="SUPFAM" id="SSF51735">
    <property type="entry name" value="NAD(P)-binding Rossmann-fold domains"/>
    <property type="match status" value="1"/>
</dbReference>
<organism evidence="2 3">
    <name type="scientific">Kocuria dechangensis</name>
    <dbReference type="NCBI Taxonomy" id="1176249"/>
    <lineage>
        <taxon>Bacteria</taxon>
        <taxon>Bacillati</taxon>
        <taxon>Actinomycetota</taxon>
        <taxon>Actinomycetes</taxon>
        <taxon>Micrococcales</taxon>
        <taxon>Micrococcaceae</taxon>
        <taxon>Kocuria</taxon>
    </lineage>
</organism>
<dbReference type="InterPro" id="IPR016040">
    <property type="entry name" value="NAD(P)-bd_dom"/>
</dbReference>
<evidence type="ECO:0000313" key="2">
    <source>
        <dbReference type="EMBL" id="GGG48837.1"/>
    </source>
</evidence>
<dbReference type="Pfam" id="PF13460">
    <property type="entry name" value="NAD_binding_10"/>
    <property type="match status" value="1"/>
</dbReference>
<sequence>MRVTVFGVDNPVGRAVVDHLFCRGFEVQAFVVDPRSAAGRWGSDVRVTVGDVTDPAAVAEAVAGSEAVINALDPRLDRPTADGALVRATTHIVAAMQARGVRRYIGLGGPVTGISPNERPSTWLRVHRSVMAALHPRRYQQKEQMLAVVTGADLDWTIVRFVHRAPGAGHGVGYVGRFGHDHVGMWTTAADIAGFAAAQVLEHRFIGAAPAISH</sequence>
<dbReference type="AlphaFoldDB" id="A0A917GKD3"/>
<dbReference type="Gene3D" id="3.40.50.720">
    <property type="entry name" value="NAD(P)-binding Rossmann-like Domain"/>
    <property type="match status" value="1"/>
</dbReference>
<proteinExistence type="predicted"/>
<reference evidence="2" key="1">
    <citation type="journal article" date="2014" name="Int. J. Syst. Evol. Microbiol.">
        <title>Complete genome sequence of Corynebacterium casei LMG S-19264T (=DSM 44701T), isolated from a smear-ripened cheese.</title>
        <authorList>
            <consortium name="US DOE Joint Genome Institute (JGI-PGF)"/>
            <person name="Walter F."/>
            <person name="Albersmeier A."/>
            <person name="Kalinowski J."/>
            <person name="Ruckert C."/>
        </authorList>
    </citation>
    <scope>NUCLEOTIDE SEQUENCE</scope>
    <source>
        <strain evidence="2">CGMCC 1.12187</strain>
    </source>
</reference>
<accession>A0A917GKD3</accession>
<dbReference type="Proteomes" id="UP000638848">
    <property type="component" value="Unassembled WGS sequence"/>
</dbReference>
<dbReference type="PANTHER" id="PTHR43355">
    <property type="entry name" value="FLAVIN REDUCTASE (NADPH)"/>
    <property type="match status" value="1"/>
</dbReference>
<feature type="domain" description="NAD(P)-binding" evidence="1">
    <location>
        <begin position="12"/>
        <end position="200"/>
    </location>
</feature>
<dbReference type="PANTHER" id="PTHR43355:SF2">
    <property type="entry name" value="FLAVIN REDUCTASE (NADPH)"/>
    <property type="match status" value="1"/>
</dbReference>
<evidence type="ECO:0000313" key="3">
    <source>
        <dbReference type="Proteomes" id="UP000638848"/>
    </source>
</evidence>
<comment type="caution">
    <text evidence="2">The sequence shown here is derived from an EMBL/GenBank/DDBJ whole genome shotgun (WGS) entry which is preliminary data.</text>
</comment>
<evidence type="ECO:0000259" key="1">
    <source>
        <dbReference type="Pfam" id="PF13460"/>
    </source>
</evidence>
<reference evidence="2" key="2">
    <citation type="submission" date="2020-09" db="EMBL/GenBank/DDBJ databases">
        <authorList>
            <person name="Sun Q."/>
            <person name="Zhou Y."/>
        </authorList>
    </citation>
    <scope>NUCLEOTIDE SEQUENCE</scope>
    <source>
        <strain evidence="2">CGMCC 1.12187</strain>
    </source>
</reference>
<dbReference type="RefSeq" id="WP_188534683.1">
    <property type="nucleotide sequence ID" value="NZ_BMEQ01000003.1"/>
</dbReference>
<gene>
    <name evidence="2" type="ORF">GCM10011374_09070</name>
</gene>
<keyword evidence="3" id="KW-1185">Reference proteome</keyword>
<dbReference type="GO" id="GO:0004074">
    <property type="term" value="F:biliverdin reductase [NAD(P)H] activity"/>
    <property type="evidence" value="ECO:0007669"/>
    <property type="project" value="TreeGrafter"/>
</dbReference>
<name>A0A917GKD3_9MICC</name>
<dbReference type="EMBL" id="BMEQ01000003">
    <property type="protein sequence ID" value="GGG48837.1"/>
    <property type="molecule type" value="Genomic_DNA"/>
</dbReference>